<evidence type="ECO:0000256" key="6">
    <source>
        <dbReference type="ARBA" id="ARBA00022692"/>
    </source>
</evidence>
<evidence type="ECO:0000256" key="12">
    <source>
        <dbReference type="ARBA" id="ARBA00022989"/>
    </source>
</evidence>
<protein>
    <submittedName>
        <fullName evidence="17">Cation transport P-type ATPase</fullName>
    </submittedName>
</protein>
<dbReference type="GO" id="GO:0055070">
    <property type="term" value="P:copper ion homeostasis"/>
    <property type="evidence" value="ECO:0007669"/>
    <property type="project" value="TreeGrafter"/>
</dbReference>
<evidence type="ECO:0000256" key="11">
    <source>
        <dbReference type="ARBA" id="ARBA00022967"/>
    </source>
</evidence>
<dbReference type="PROSITE" id="PS00154">
    <property type="entry name" value="ATPASE_E1_E2"/>
    <property type="match status" value="1"/>
</dbReference>
<dbReference type="PANTHER" id="PTHR43520:SF5">
    <property type="entry name" value="CATION-TRANSPORTING P-TYPE ATPASE-RELATED"/>
    <property type="match status" value="1"/>
</dbReference>
<keyword evidence="6 15" id="KW-0812">Transmembrane</keyword>
<dbReference type="CDD" id="cd02079">
    <property type="entry name" value="P-type_ATPase_HM"/>
    <property type="match status" value="1"/>
</dbReference>
<dbReference type="SFLD" id="SFLDG00002">
    <property type="entry name" value="C1.7:_P-type_atpase_like"/>
    <property type="match status" value="1"/>
</dbReference>
<evidence type="ECO:0000313" key="17">
    <source>
        <dbReference type="EMBL" id="EOA03986.1"/>
    </source>
</evidence>
<keyword evidence="11" id="KW-1278">Translocase</keyword>
<dbReference type="GO" id="GO:0005507">
    <property type="term" value="F:copper ion binding"/>
    <property type="evidence" value="ECO:0007669"/>
    <property type="project" value="TreeGrafter"/>
</dbReference>
<dbReference type="InterPro" id="IPR036163">
    <property type="entry name" value="HMA_dom_sf"/>
</dbReference>
<evidence type="ECO:0000256" key="4">
    <source>
        <dbReference type="ARBA" id="ARBA00022475"/>
    </source>
</evidence>
<dbReference type="SFLD" id="SFLDS00003">
    <property type="entry name" value="Haloacid_Dehalogenase"/>
    <property type="match status" value="1"/>
</dbReference>
<dbReference type="NCBIfam" id="TIGR01511">
    <property type="entry name" value="ATPase-IB1_Cu"/>
    <property type="match status" value="1"/>
</dbReference>
<dbReference type="InterPro" id="IPR023299">
    <property type="entry name" value="ATPase_P-typ_cyto_dom_N"/>
</dbReference>
<reference evidence="17 18" key="1">
    <citation type="journal article" date="2013" name="Front. Microbiol.">
        <title>The genome of the endophytic bacterium H. frisingense GSF30(T) identifies diverse strategies in the Herbaspirillum genus to interact with plants.</title>
        <authorList>
            <person name="Straub D."/>
            <person name="Rothballer M."/>
            <person name="Hartmann A."/>
            <person name="Ludewig U."/>
        </authorList>
    </citation>
    <scope>NUCLEOTIDE SEQUENCE [LARGE SCALE GENOMIC DNA]</scope>
    <source>
        <strain evidence="17 18">GSF30</strain>
    </source>
</reference>
<dbReference type="GO" id="GO:0016887">
    <property type="term" value="F:ATP hydrolysis activity"/>
    <property type="evidence" value="ECO:0007669"/>
    <property type="project" value="InterPro"/>
</dbReference>
<dbReference type="InterPro" id="IPR036412">
    <property type="entry name" value="HAD-like_sf"/>
</dbReference>
<evidence type="ECO:0000256" key="3">
    <source>
        <dbReference type="ARBA" id="ARBA00022448"/>
    </source>
</evidence>
<feature type="transmembrane region" description="Helical" evidence="15">
    <location>
        <begin position="283"/>
        <end position="301"/>
    </location>
</feature>
<keyword evidence="12 15" id="KW-1133">Transmembrane helix</keyword>
<name>A0AAI9ID51_9BURK</name>
<evidence type="ECO:0000256" key="5">
    <source>
        <dbReference type="ARBA" id="ARBA00022553"/>
    </source>
</evidence>
<comment type="similarity">
    <text evidence="2 15">Belongs to the cation transport ATPase (P-type) (TC 3.A.3) family. Type IB subfamily.</text>
</comment>
<dbReference type="Gene3D" id="2.70.150.10">
    <property type="entry name" value="Calcium-transporting ATPase, cytoplasmic transduction domain A"/>
    <property type="match status" value="1"/>
</dbReference>
<keyword evidence="8 15" id="KW-0547">Nucleotide-binding</keyword>
<dbReference type="AlphaFoldDB" id="A0AAI9ID51"/>
<feature type="transmembrane region" description="Helical" evidence="15">
    <location>
        <begin position="259"/>
        <end position="277"/>
    </location>
</feature>
<dbReference type="PANTHER" id="PTHR43520">
    <property type="entry name" value="ATP7, ISOFORM B"/>
    <property type="match status" value="1"/>
</dbReference>
<dbReference type="InterPro" id="IPR027256">
    <property type="entry name" value="P-typ_ATPase_IB"/>
</dbReference>
<dbReference type="InterPro" id="IPR023214">
    <property type="entry name" value="HAD_sf"/>
</dbReference>
<evidence type="ECO:0000256" key="10">
    <source>
        <dbReference type="ARBA" id="ARBA00022842"/>
    </source>
</evidence>
<proteinExistence type="inferred from homology"/>
<evidence type="ECO:0000256" key="9">
    <source>
        <dbReference type="ARBA" id="ARBA00022840"/>
    </source>
</evidence>
<dbReference type="Proteomes" id="UP000006772">
    <property type="component" value="Unassembled WGS sequence"/>
</dbReference>
<dbReference type="InterPro" id="IPR021993">
    <property type="entry name" value="ATPase-cat-bd"/>
</dbReference>
<dbReference type="InterPro" id="IPR001757">
    <property type="entry name" value="P_typ_ATPase"/>
</dbReference>
<feature type="transmembrane region" description="Helical" evidence="15">
    <location>
        <begin position="439"/>
        <end position="461"/>
    </location>
</feature>
<dbReference type="SUPFAM" id="SSF81653">
    <property type="entry name" value="Calcium ATPase, transduction domain A"/>
    <property type="match status" value="1"/>
</dbReference>
<dbReference type="SUPFAM" id="SSF55008">
    <property type="entry name" value="HMA, heavy metal-associated domain"/>
    <property type="match status" value="1"/>
</dbReference>
<evidence type="ECO:0000256" key="13">
    <source>
        <dbReference type="ARBA" id="ARBA00023065"/>
    </source>
</evidence>
<dbReference type="InterPro" id="IPR018303">
    <property type="entry name" value="ATPase_P-typ_P_site"/>
</dbReference>
<gene>
    <name evidence="17" type="ORF">HFRIS_014944</name>
</gene>
<dbReference type="CDD" id="cd00371">
    <property type="entry name" value="HMA"/>
    <property type="match status" value="1"/>
</dbReference>
<dbReference type="PROSITE" id="PS50846">
    <property type="entry name" value="HMA_2"/>
    <property type="match status" value="1"/>
</dbReference>
<feature type="transmembrane region" description="Helical" evidence="15">
    <location>
        <begin position="191"/>
        <end position="210"/>
    </location>
</feature>
<dbReference type="SFLD" id="SFLDF00027">
    <property type="entry name" value="p-type_atpase"/>
    <property type="match status" value="1"/>
</dbReference>
<dbReference type="GO" id="GO:0005886">
    <property type="term" value="C:plasma membrane"/>
    <property type="evidence" value="ECO:0007669"/>
    <property type="project" value="UniProtKB-SubCell"/>
</dbReference>
<evidence type="ECO:0000256" key="7">
    <source>
        <dbReference type="ARBA" id="ARBA00022723"/>
    </source>
</evidence>
<accession>A0AAI9ID51</accession>
<dbReference type="Pfam" id="PF12156">
    <property type="entry name" value="ATPase-cat_bd"/>
    <property type="match status" value="1"/>
</dbReference>
<keyword evidence="7 15" id="KW-0479">Metal-binding</keyword>
<evidence type="ECO:0000313" key="18">
    <source>
        <dbReference type="Proteomes" id="UP000006772"/>
    </source>
</evidence>
<dbReference type="GO" id="GO:0005524">
    <property type="term" value="F:ATP binding"/>
    <property type="evidence" value="ECO:0007669"/>
    <property type="project" value="UniProtKB-UniRule"/>
</dbReference>
<dbReference type="EMBL" id="AEEC02000020">
    <property type="protein sequence ID" value="EOA03986.1"/>
    <property type="molecule type" value="Genomic_DNA"/>
</dbReference>
<dbReference type="InterPro" id="IPR006121">
    <property type="entry name" value="HMA_dom"/>
</dbReference>
<dbReference type="GO" id="GO:0043682">
    <property type="term" value="F:P-type divalent copper transporter activity"/>
    <property type="evidence" value="ECO:0007669"/>
    <property type="project" value="TreeGrafter"/>
</dbReference>
<dbReference type="InterPro" id="IPR059000">
    <property type="entry name" value="ATPase_P-type_domA"/>
</dbReference>
<dbReference type="PRINTS" id="PR00119">
    <property type="entry name" value="CATATPASE"/>
</dbReference>
<dbReference type="Gene3D" id="3.30.70.100">
    <property type="match status" value="1"/>
</dbReference>
<dbReference type="InterPro" id="IPR044492">
    <property type="entry name" value="P_typ_ATPase_HD_dom"/>
</dbReference>
<feature type="transmembrane region" description="Helical" evidence="15">
    <location>
        <begin position="467"/>
        <end position="493"/>
    </location>
</feature>
<dbReference type="SUPFAM" id="SSF56784">
    <property type="entry name" value="HAD-like"/>
    <property type="match status" value="1"/>
</dbReference>
<dbReference type="Gene3D" id="3.40.50.1000">
    <property type="entry name" value="HAD superfamily/HAD-like"/>
    <property type="match status" value="1"/>
</dbReference>
<comment type="subcellular location">
    <subcellularLocation>
        <location evidence="1">Cell membrane</location>
        <topology evidence="1">Multi-pass membrane protein</topology>
    </subcellularLocation>
</comment>
<keyword evidence="14 15" id="KW-0472">Membrane</keyword>
<dbReference type="Pfam" id="PF00403">
    <property type="entry name" value="HMA"/>
    <property type="match status" value="1"/>
</dbReference>
<feature type="transmembrane region" description="Helical" evidence="15">
    <location>
        <begin position="775"/>
        <end position="794"/>
    </location>
</feature>
<dbReference type="NCBIfam" id="TIGR01525">
    <property type="entry name" value="ATPase-IB_hvy"/>
    <property type="match status" value="1"/>
</dbReference>
<dbReference type="SUPFAM" id="SSF81665">
    <property type="entry name" value="Calcium ATPase, transmembrane domain M"/>
    <property type="match status" value="1"/>
</dbReference>
<keyword evidence="5" id="KW-0597">Phosphoprotein</keyword>
<evidence type="ECO:0000256" key="2">
    <source>
        <dbReference type="ARBA" id="ARBA00006024"/>
    </source>
</evidence>
<keyword evidence="9 15" id="KW-0067">ATP-binding</keyword>
<comment type="caution">
    <text evidence="17">The sequence shown here is derived from an EMBL/GenBank/DDBJ whole genome shotgun (WGS) entry which is preliminary data.</text>
</comment>
<feature type="transmembrane region" description="Helical" evidence="15">
    <location>
        <begin position="800"/>
        <end position="817"/>
    </location>
</feature>
<evidence type="ECO:0000256" key="1">
    <source>
        <dbReference type="ARBA" id="ARBA00004651"/>
    </source>
</evidence>
<keyword evidence="3" id="KW-0813">Transport</keyword>
<dbReference type="Pfam" id="PF00122">
    <property type="entry name" value="E1-E2_ATPase"/>
    <property type="match status" value="1"/>
</dbReference>
<evidence type="ECO:0000256" key="14">
    <source>
        <dbReference type="ARBA" id="ARBA00023136"/>
    </source>
</evidence>
<evidence type="ECO:0000259" key="16">
    <source>
        <dbReference type="PROSITE" id="PS50846"/>
    </source>
</evidence>
<dbReference type="RefSeq" id="WP_006464221.1">
    <property type="nucleotide sequence ID" value="NZ_AEEC02000020.1"/>
</dbReference>
<feature type="transmembrane region" description="Helical" evidence="15">
    <location>
        <begin position="222"/>
        <end position="247"/>
    </location>
</feature>
<dbReference type="Gene3D" id="3.40.1110.10">
    <property type="entry name" value="Calcium-transporting ATPase, cytoplasmic domain N"/>
    <property type="match status" value="1"/>
</dbReference>
<keyword evidence="10" id="KW-0460">Magnesium</keyword>
<dbReference type="NCBIfam" id="TIGR01494">
    <property type="entry name" value="ATPase_P-type"/>
    <property type="match status" value="1"/>
</dbReference>
<evidence type="ECO:0000256" key="15">
    <source>
        <dbReference type="RuleBase" id="RU362081"/>
    </source>
</evidence>
<sequence>MNGSDKGDGSGEGNPCFHCGQPVPAGEAWPLQIGGHTRAMCCVGCQSVARLIVDSGCEDFYLRRTVPSARVDPEQLLPPELALVDLPLQAQHHDAPDSQDQAAELVLSIDGLRCSACVWLIEKYLARLPGIHMAEMNVASARLHIRRDPALCPTSVILRGLRGLGYTAYPFDPLRQGEQARRASRRLFRQLFIAGLSMMQVMMYAVPVYMTHEGIDPDMMSLMRWASLFLTIPAVFYSALPFFTGAWAGLRARAPGMDLPVAIGIAAAFAGSAIATWRGEGEIWFDSVSMFIFLLLASRYLETAARRRSASALERMQQAFPASALVLGGYPQQRDTTLVAAAQLQPGDVILARPGDTIAADASLIEGETELDLALLSGESRPQSFQPGQEAPGGAVNLSQPVLLRVVRTTRDSTLAALTRLAEQAGQGKPALAQWADLVASRFVVALLLLAASTFLAWHLIDPSRAWATAIAVLVVSCPCALSLATPSALAAATDRLLREGTLVVRGNVLEALQRADTIVFDKTGTLTQGRPQLTAFWSEGPQSRMLAMAAAMERGSLHPLARALVQEAMEQQIRPVDVTMLESVTGAGMQCQIDGVIHRIGARRFVADIAGDALPGALNQPVAAGAGAVYLGSSAGWLARFDLADALRPDAVATVAAFRRLGLRTILLSGDQPDVCADVAAATGISDVVAGCTPQGKLDYVRQLQQGGAVVAIVGDGINDAAMLRAGDVSFAMGKGAALAQISADAVIMSDRLQAVADCAGMAQRTMRIVRQNLVWATLYNFLAIPAAAFGLLDPWMSAVGMSLSSLLVVGNALRLSRRARGSGRVVDEASSDIAAPAPALAGGV</sequence>
<organism evidence="17 18">
    <name type="scientific">Herbaspirillum frisingense GSF30</name>
    <dbReference type="NCBI Taxonomy" id="864073"/>
    <lineage>
        <taxon>Bacteria</taxon>
        <taxon>Pseudomonadati</taxon>
        <taxon>Pseudomonadota</taxon>
        <taxon>Betaproteobacteria</taxon>
        <taxon>Burkholderiales</taxon>
        <taxon>Oxalobacteraceae</taxon>
        <taxon>Herbaspirillum</taxon>
    </lineage>
</organism>
<dbReference type="Pfam" id="PF00702">
    <property type="entry name" value="Hydrolase"/>
    <property type="match status" value="1"/>
</dbReference>
<evidence type="ECO:0000256" key="8">
    <source>
        <dbReference type="ARBA" id="ARBA00022741"/>
    </source>
</evidence>
<feature type="domain" description="HMA" evidence="16">
    <location>
        <begin position="103"/>
        <end position="169"/>
    </location>
</feature>
<keyword evidence="4 15" id="KW-1003">Cell membrane</keyword>
<dbReference type="InterPro" id="IPR023298">
    <property type="entry name" value="ATPase_P-typ_TM_dom_sf"/>
</dbReference>
<keyword evidence="13" id="KW-0406">Ion transport</keyword>
<dbReference type="InterPro" id="IPR008250">
    <property type="entry name" value="ATPase_P-typ_transduc_dom_A_sf"/>
</dbReference>